<feature type="signal peptide" evidence="11">
    <location>
        <begin position="1"/>
        <end position="30"/>
    </location>
</feature>
<comment type="pathway">
    <text evidence="2">Alkaloid biosynthesis.</text>
</comment>
<keyword evidence="14" id="KW-1185">Reference proteome</keyword>
<dbReference type="InterPro" id="IPR016169">
    <property type="entry name" value="FAD-bd_PCMH_sub2"/>
</dbReference>
<evidence type="ECO:0000256" key="6">
    <source>
        <dbReference type="ARBA" id="ARBA00022729"/>
    </source>
</evidence>
<accession>A0A068TN24</accession>
<dbReference type="InterPro" id="IPR016166">
    <property type="entry name" value="FAD-bd_PCMH"/>
</dbReference>
<evidence type="ECO:0000256" key="8">
    <source>
        <dbReference type="ARBA" id="ARBA00023157"/>
    </source>
</evidence>
<dbReference type="Proteomes" id="UP000295252">
    <property type="component" value="Chromosome IV"/>
</dbReference>
<dbReference type="OrthoDB" id="407275at2759"/>
<dbReference type="FunCoup" id="A0A068TN24">
    <property type="interactions" value="58"/>
</dbReference>
<keyword evidence="5" id="KW-0285">Flavoprotein</keyword>
<dbReference type="InterPro" id="IPR016167">
    <property type="entry name" value="FAD-bd_PCMH_sub1"/>
</dbReference>
<dbReference type="InterPro" id="IPR036318">
    <property type="entry name" value="FAD-bd_PCMH-like_sf"/>
</dbReference>
<evidence type="ECO:0000313" key="14">
    <source>
        <dbReference type="Proteomes" id="UP000295252"/>
    </source>
</evidence>
<evidence type="ECO:0000256" key="11">
    <source>
        <dbReference type="SAM" id="SignalP"/>
    </source>
</evidence>
<dbReference type="EMBL" id="HG739085">
    <property type="protein sequence ID" value="CDO96743.1"/>
    <property type="molecule type" value="Genomic_DNA"/>
</dbReference>
<sequence>MELWTMQASSYSSLPSLLSLLILLLVTIQAGSVQLHDGFVQCLASQNSSSISDIIYTPENSSYLSILQSSAQNLRSTSISSSEPAFILTPCVESQIQAAIYCAKKLGIQIRVRSGGHDYEGLSYISRIPFVLVDLRNLSSISVDTENYAAWVQAGATLGELYHRVAEKSRRLAVVGGTCHTVGVGGHFSGGGYSMMSRKFGMAVDHIIDAKIIDVNGQILDRKSMGEDLFWAIRGGGGASFGIIVAWKISLVSVPENVTIFNVTKTMDQNAIELVHKWQYIADKIDPNLAIRLEFNAVSSPQDGNRTIRASFVALFLGGVDDLLYLMQQSFREMGLVKEDCSEMSWIESTLFFALFPRDESIDVLLSRTPVYRLYFKGKSDFVRHPISVNGLKGMLERILEDDSTNAHRSLQFSPCGGRLSEILESATSFPHRGGNVYIIHYWAAWSREHNNAENTREMKWIRRLYKHMAPYVSKSPRAAYLNYRDLDLGVNNIDGITSYEKASIWGTKYFKQNFDRLMEVKTMVDPGDFFKNEQSIPPLSGGTKEISNYASSNPWQSKGKNEIKSW</sequence>
<dbReference type="Pfam" id="PF01565">
    <property type="entry name" value="FAD_binding_4"/>
    <property type="match status" value="1"/>
</dbReference>
<dbReference type="GO" id="GO:0071949">
    <property type="term" value="F:FAD binding"/>
    <property type="evidence" value="ECO:0007669"/>
    <property type="project" value="InterPro"/>
</dbReference>
<dbReference type="Pfam" id="PF08031">
    <property type="entry name" value="BBE"/>
    <property type="match status" value="1"/>
</dbReference>
<keyword evidence="6 11" id="KW-0732">Signal</keyword>
<dbReference type="STRING" id="49390.A0A068TN24"/>
<comment type="cofactor">
    <cofactor evidence="1">
        <name>FAD</name>
        <dbReference type="ChEBI" id="CHEBI:57692"/>
    </cofactor>
</comment>
<dbReference type="InParanoid" id="A0A068TN24"/>
<evidence type="ECO:0000256" key="3">
    <source>
        <dbReference type="ARBA" id="ARBA00005466"/>
    </source>
</evidence>
<dbReference type="AlphaFoldDB" id="A0A068TN24"/>
<evidence type="ECO:0000256" key="7">
    <source>
        <dbReference type="ARBA" id="ARBA00022827"/>
    </source>
</evidence>
<dbReference type="GO" id="GO:0016491">
    <property type="term" value="F:oxidoreductase activity"/>
    <property type="evidence" value="ECO:0007669"/>
    <property type="project" value="InterPro"/>
</dbReference>
<evidence type="ECO:0000256" key="10">
    <source>
        <dbReference type="SAM" id="MobiDB-lite"/>
    </source>
</evidence>
<organism evidence="13 14">
    <name type="scientific">Coffea canephora</name>
    <name type="common">Robusta coffee</name>
    <dbReference type="NCBI Taxonomy" id="49390"/>
    <lineage>
        <taxon>Eukaryota</taxon>
        <taxon>Viridiplantae</taxon>
        <taxon>Streptophyta</taxon>
        <taxon>Embryophyta</taxon>
        <taxon>Tracheophyta</taxon>
        <taxon>Spermatophyta</taxon>
        <taxon>Magnoliopsida</taxon>
        <taxon>eudicotyledons</taxon>
        <taxon>Gunneridae</taxon>
        <taxon>Pentapetalae</taxon>
        <taxon>asterids</taxon>
        <taxon>lamiids</taxon>
        <taxon>Gentianales</taxon>
        <taxon>Rubiaceae</taxon>
        <taxon>Ixoroideae</taxon>
        <taxon>Gardenieae complex</taxon>
        <taxon>Bertiereae - Coffeeae clade</taxon>
        <taxon>Coffeeae</taxon>
        <taxon>Coffea</taxon>
    </lineage>
</organism>
<comment type="similarity">
    <text evidence="3">Belongs to the oxygen-dependent FAD-linked oxidoreductase family.</text>
</comment>
<dbReference type="InterPro" id="IPR006094">
    <property type="entry name" value="Oxid_FAD_bind_N"/>
</dbReference>
<evidence type="ECO:0000256" key="5">
    <source>
        <dbReference type="ARBA" id="ARBA00022630"/>
    </source>
</evidence>
<dbReference type="OMA" id="WHEESIK"/>
<dbReference type="InterPro" id="IPR012951">
    <property type="entry name" value="BBE"/>
</dbReference>
<feature type="compositionally biased region" description="Polar residues" evidence="10">
    <location>
        <begin position="546"/>
        <end position="559"/>
    </location>
</feature>
<name>A0A068TN24_COFCA</name>
<keyword evidence="9" id="KW-0325">Glycoprotein</keyword>
<dbReference type="Gene3D" id="3.30.43.10">
    <property type="entry name" value="Uridine Diphospho-n-acetylenolpyruvylglucosamine Reductase, domain 2"/>
    <property type="match status" value="1"/>
</dbReference>
<gene>
    <name evidence="13" type="ORF">GSCOC_T00013858001</name>
</gene>
<keyword evidence="8" id="KW-1015">Disulfide bond</keyword>
<evidence type="ECO:0000256" key="4">
    <source>
        <dbReference type="ARBA" id="ARBA00022589"/>
    </source>
</evidence>
<feature type="region of interest" description="Disordered" evidence="10">
    <location>
        <begin position="535"/>
        <end position="567"/>
    </location>
</feature>
<dbReference type="Gene3D" id="3.40.462.20">
    <property type="match status" value="1"/>
</dbReference>
<feature type="domain" description="FAD-binding PCMH-type" evidence="12">
    <location>
        <begin position="80"/>
        <end position="254"/>
    </location>
</feature>
<evidence type="ECO:0000259" key="12">
    <source>
        <dbReference type="PROSITE" id="PS51387"/>
    </source>
</evidence>
<evidence type="ECO:0000313" key="13">
    <source>
        <dbReference type="EMBL" id="CDO96743.1"/>
    </source>
</evidence>
<protein>
    <recommendedName>
        <fullName evidence="12">FAD-binding PCMH-type domain-containing protein</fullName>
    </recommendedName>
</protein>
<evidence type="ECO:0000256" key="9">
    <source>
        <dbReference type="ARBA" id="ARBA00023180"/>
    </source>
</evidence>
<proteinExistence type="inferred from homology"/>
<dbReference type="FunFam" id="3.30.43.10:FF:000004">
    <property type="entry name" value="Berberine bridge enzyme-like 15"/>
    <property type="match status" value="1"/>
</dbReference>
<keyword evidence="4" id="KW-0017">Alkaloid metabolism</keyword>
<evidence type="ECO:0000256" key="2">
    <source>
        <dbReference type="ARBA" id="ARBA00004913"/>
    </source>
</evidence>
<dbReference type="SUPFAM" id="SSF56176">
    <property type="entry name" value="FAD-binding/transporter-associated domain-like"/>
    <property type="match status" value="1"/>
</dbReference>
<evidence type="ECO:0000256" key="1">
    <source>
        <dbReference type="ARBA" id="ARBA00001974"/>
    </source>
</evidence>
<dbReference type="PhylomeDB" id="A0A068TN24"/>
<feature type="chain" id="PRO_5001657153" description="FAD-binding PCMH-type domain-containing protein" evidence="11">
    <location>
        <begin position="31"/>
        <end position="567"/>
    </location>
</feature>
<dbReference type="Gene3D" id="3.30.465.10">
    <property type="match status" value="1"/>
</dbReference>
<reference evidence="14" key="1">
    <citation type="journal article" date="2014" name="Science">
        <title>The coffee genome provides insight into the convergent evolution of caffeine biosynthesis.</title>
        <authorList>
            <person name="Denoeud F."/>
            <person name="Carretero-Paulet L."/>
            <person name="Dereeper A."/>
            <person name="Droc G."/>
            <person name="Guyot R."/>
            <person name="Pietrella M."/>
            <person name="Zheng C."/>
            <person name="Alberti A."/>
            <person name="Anthony F."/>
            <person name="Aprea G."/>
            <person name="Aury J.M."/>
            <person name="Bento P."/>
            <person name="Bernard M."/>
            <person name="Bocs S."/>
            <person name="Campa C."/>
            <person name="Cenci A."/>
            <person name="Combes M.C."/>
            <person name="Crouzillat D."/>
            <person name="Da Silva C."/>
            <person name="Daddiego L."/>
            <person name="De Bellis F."/>
            <person name="Dussert S."/>
            <person name="Garsmeur O."/>
            <person name="Gayraud T."/>
            <person name="Guignon V."/>
            <person name="Jahn K."/>
            <person name="Jamilloux V."/>
            <person name="Joet T."/>
            <person name="Labadie K."/>
            <person name="Lan T."/>
            <person name="Leclercq J."/>
            <person name="Lepelley M."/>
            <person name="Leroy T."/>
            <person name="Li L.T."/>
            <person name="Librado P."/>
            <person name="Lopez L."/>
            <person name="Munoz A."/>
            <person name="Noel B."/>
            <person name="Pallavicini A."/>
            <person name="Perrotta G."/>
            <person name="Poncet V."/>
            <person name="Pot D."/>
            <person name="Priyono X."/>
            <person name="Rigoreau M."/>
            <person name="Rouard M."/>
            <person name="Rozas J."/>
            <person name="Tranchant-Dubreuil C."/>
            <person name="VanBuren R."/>
            <person name="Zhang Q."/>
            <person name="Andrade A.C."/>
            <person name="Argout X."/>
            <person name="Bertrand B."/>
            <person name="de Kochko A."/>
            <person name="Graziosi G."/>
            <person name="Henry R.J."/>
            <person name="Jayarama X."/>
            <person name="Ming R."/>
            <person name="Nagai C."/>
            <person name="Rounsley S."/>
            <person name="Sankoff D."/>
            <person name="Giuliano G."/>
            <person name="Albert V.A."/>
            <person name="Wincker P."/>
            <person name="Lashermes P."/>
        </authorList>
    </citation>
    <scope>NUCLEOTIDE SEQUENCE [LARGE SCALE GENOMIC DNA]</scope>
    <source>
        <strain evidence="14">cv. DH200-94</strain>
    </source>
</reference>
<dbReference type="PROSITE" id="PS51387">
    <property type="entry name" value="FAD_PCMH"/>
    <property type="match status" value="1"/>
</dbReference>
<dbReference type="Gramene" id="CDO96743">
    <property type="protein sequence ID" value="CDO96743"/>
    <property type="gene ID" value="GSCOC_T00013858001"/>
</dbReference>
<keyword evidence="7" id="KW-0274">FAD</keyword>
<dbReference type="PANTHER" id="PTHR32448">
    <property type="entry name" value="OS08G0158400 PROTEIN"/>
    <property type="match status" value="1"/>
</dbReference>